<accession>A0AAV9WNT4</accession>
<feature type="domain" description="ASX DEUBAD" evidence="2">
    <location>
        <begin position="206"/>
        <end position="343"/>
    </location>
</feature>
<protein>
    <recommendedName>
        <fullName evidence="2">ASX DEUBAD domain-containing protein</fullName>
    </recommendedName>
</protein>
<organism evidence="3 4">
    <name type="scientific">Arthrobotrys musiformis</name>
    <dbReference type="NCBI Taxonomy" id="47236"/>
    <lineage>
        <taxon>Eukaryota</taxon>
        <taxon>Fungi</taxon>
        <taxon>Dikarya</taxon>
        <taxon>Ascomycota</taxon>
        <taxon>Pezizomycotina</taxon>
        <taxon>Orbiliomycetes</taxon>
        <taxon>Orbiliales</taxon>
        <taxon>Orbiliaceae</taxon>
        <taxon>Arthrobotrys</taxon>
    </lineage>
</organism>
<feature type="compositionally biased region" description="Basic and acidic residues" evidence="1">
    <location>
        <begin position="30"/>
        <end position="44"/>
    </location>
</feature>
<reference evidence="3 4" key="1">
    <citation type="submission" date="2023-08" db="EMBL/GenBank/DDBJ databases">
        <authorList>
            <person name="Palmer J.M."/>
        </authorList>
    </citation>
    <scope>NUCLEOTIDE SEQUENCE [LARGE SCALE GENOMIC DNA]</scope>
    <source>
        <strain evidence="3 4">TWF481</strain>
    </source>
</reference>
<dbReference type="InterPro" id="IPR028020">
    <property type="entry name" value="ASX_DEUBAD_dom"/>
</dbReference>
<feature type="compositionally biased region" description="Basic residues" evidence="1">
    <location>
        <begin position="1"/>
        <end position="18"/>
    </location>
</feature>
<evidence type="ECO:0000256" key="1">
    <source>
        <dbReference type="SAM" id="MobiDB-lite"/>
    </source>
</evidence>
<evidence type="ECO:0000259" key="2">
    <source>
        <dbReference type="Pfam" id="PF13919"/>
    </source>
</evidence>
<evidence type="ECO:0000313" key="4">
    <source>
        <dbReference type="Proteomes" id="UP001370758"/>
    </source>
</evidence>
<feature type="region of interest" description="Disordered" evidence="1">
    <location>
        <begin position="427"/>
        <end position="448"/>
    </location>
</feature>
<dbReference type="AlphaFoldDB" id="A0AAV9WNT4"/>
<sequence>MAQKKRTTGPASKRKSARNAKEPVPEVDDHDVGDIGEEPTRDILHQSPRKKAKTEKSSLVDEDAAKEEPMHDVESSAPSATAGVSPKGTEAEGVESADADMQADSPLAEVSQQLEEVDIETPRKQKKVEPTPIGRTTRSTRSTRSKANEQEDTNMVDELADFAAPEAPRRSGRARKANPVYDEDKYLDTAGKQLEQPSPKRKALGKAAKGGVWSATHLLTSKRSKIINAECNMIFNENTWGLFTDEEKDQLLSLLHPIDKEVTFPDQDPDLPPPRIPTPELFQNLNNDAFRTAFAELQDDLATGSYEPAYIKQAEEAMRLRLGPMADKVDDVKNNEFEEYWGQKQAVFIGDAGLSAGITLYELCQQKMLRPGDIFEYKRTFQGGITIEKVCGLDSVELSEDGAGAKKKRDACIMTFRYPSGTRKFLVGNRDDDVGEGSSTKPPEKADHEKDLTIQIYNLAQLEVALLDEDGTLKASDPGKYGKQYPHGNAWKQFVVRRNDEFLGSVFTIRQGYYEKKAARETA</sequence>
<evidence type="ECO:0000313" key="3">
    <source>
        <dbReference type="EMBL" id="KAK6511554.1"/>
    </source>
</evidence>
<name>A0AAV9WNT4_9PEZI</name>
<feature type="compositionally biased region" description="Basic and acidic residues" evidence="1">
    <location>
        <begin position="120"/>
        <end position="129"/>
    </location>
</feature>
<keyword evidence="4" id="KW-1185">Reference proteome</keyword>
<proteinExistence type="predicted"/>
<dbReference type="Pfam" id="PF13919">
    <property type="entry name" value="ASXH"/>
    <property type="match status" value="1"/>
</dbReference>
<comment type="caution">
    <text evidence="3">The sequence shown here is derived from an EMBL/GenBank/DDBJ whole genome shotgun (WGS) entry which is preliminary data.</text>
</comment>
<feature type="region of interest" description="Disordered" evidence="1">
    <location>
        <begin position="1"/>
        <end position="155"/>
    </location>
</feature>
<dbReference type="EMBL" id="JAVHJL010000001">
    <property type="protein sequence ID" value="KAK6511554.1"/>
    <property type="molecule type" value="Genomic_DNA"/>
</dbReference>
<dbReference type="Proteomes" id="UP001370758">
    <property type="component" value="Unassembled WGS sequence"/>
</dbReference>
<gene>
    <name evidence="3" type="ORF">TWF481_000469</name>
</gene>